<dbReference type="AlphaFoldDB" id="A0A401RJ96"/>
<feature type="transmembrane region" description="Helical" evidence="1">
    <location>
        <begin position="116"/>
        <end position="135"/>
    </location>
</feature>
<name>A0A401RJ96_CHIPU</name>
<proteinExistence type="predicted"/>
<evidence type="ECO:0000313" key="3">
    <source>
        <dbReference type="Proteomes" id="UP000287033"/>
    </source>
</evidence>
<keyword evidence="1" id="KW-0472">Membrane</keyword>
<feature type="transmembrane region" description="Helical" evidence="1">
    <location>
        <begin position="76"/>
        <end position="96"/>
    </location>
</feature>
<dbReference type="EMBL" id="BEZZ01002892">
    <property type="protein sequence ID" value="GCC18215.1"/>
    <property type="molecule type" value="Genomic_DNA"/>
</dbReference>
<comment type="caution">
    <text evidence="2">The sequence shown here is derived from an EMBL/GenBank/DDBJ whole genome shotgun (WGS) entry which is preliminary data.</text>
</comment>
<dbReference type="Proteomes" id="UP000287033">
    <property type="component" value="Unassembled WGS sequence"/>
</dbReference>
<accession>A0A401RJ96</accession>
<keyword evidence="1" id="KW-0812">Transmembrane</keyword>
<keyword evidence="3" id="KW-1185">Reference proteome</keyword>
<sequence>MKSKEWSRILEISSGSCLQYHHALRQKQTLGFPTMKKDLKRLQERQKGHHRIASEEDPLQYSLQTNDVKAIKAMKWIIGASLFLTVAVLLCLGTEIDFATSNNEKGYDATVGKGGVNIIRLIIIIVVFILFEMCYDSKQTRNHRNYCEEMPFQQSWQRHKAEASDVSTQTSWRDLTGDIRDISNASDVSVQTSCDWTADIRDISNCKFKI</sequence>
<keyword evidence="1" id="KW-1133">Transmembrane helix</keyword>
<evidence type="ECO:0000256" key="1">
    <source>
        <dbReference type="SAM" id="Phobius"/>
    </source>
</evidence>
<gene>
    <name evidence="2" type="ORF">chiPu_0020750</name>
</gene>
<reference evidence="2 3" key="1">
    <citation type="journal article" date="2018" name="Nat. Ecol. Evol.">
        <title>Shark genomes provide insights into elasmobranch evolution and the origin of vertebrates.</title>
        <authorList>
            <person name="Hara Y"/>
            <person name="Yamaguchi K"/>
            <person name="Onimaru K"/>
            <person name="Kadota M"/>
            <person name="Koyanagi M"/>
            <person name="Keeley SD"/>
            <person name="Tatsumi K"/>
            <person name="Tanaka K"/>
            <person name="Motone F"/>
            <person name="Kageyama Y"/>
            <person name="Nozu R"/>
            <person name="Adachi N"/>
            <person name="Nishimura O"/>
            <person name="Nakagawa R"/>
            <person name="Tanegashima C"/>
            <person name="Kiyatake I"/>
            <person name="Matsumoto R"/>
            <person name="Murakumo K"/>
            <person name="Nishida K"/>
            <person name="Terakita A"/>
            <person name="Kuratani S"/>
            <person name="Sato K"/>
            <person name="Hyodo S Kuraku.S."/>
        </authorList>
    </citation>
    <scope>NUCLEOTIDE SEQUENCE [LARGE SCALE GENOMIC DNA]</scope>
</reference>
<organism evidence="2 3">
    <name type="scientific">Chiloscyllium punctatum</name>
    <name type="common">Brownbanded bambooshark</name>
    <name type="synonym">Hemiscyllium punctatum</name>
    <dbReference type="NCBI Taxonomy" id="137246"/>
    <lineage>
        <taxon>Eukaryota</taxon>
        <taxon>Metazoa</taxon>
        <taxon>Chordata</taxon>
        <taxon>Craniata</taxon>
        <taxon>Vertebrata</taxon>
        <taxon>Chondrichthyes</taxon>
        <taxon>Elasmobranchii</taxon>
        <taxon>Galeomorphii</taxon>
        <taxon>Galeoidea</taxon>
        <taxon>Orectolobiformes</taxon>
        <taxon>Hemiscylliidae</taxon>
        <taxon>Chiloscyllium</taxon>
    </lineage>
</organism>
<protein>
    <submittedName>
        <fullName evidence="2">Uncharacterized protein</fullName>
    </submittedName>
</protein>
<evidence type="ECO:0000313" key="2">
    <source>
        <dbReference type="EMBL" id="GCC18215.1"/>
    </source>
</evidence>